<organism evidence="2 3">
    <name type="scientific">Sphingomonas bisphenolicum</name>
    <dbReference type="NCBI Taxonomy" id="296544"/>
    <lineage>
        <taxon>Bacteria</taxon>
        <taxon>Pseudomonadati</taxon>
        <taxon>Pseudomonadota</taxon>
        <taxon>Alphaproteobacteria</taxon>
        <taxon>Sphingomonadales</taxon>
        <taxon>Sphingomonadaceae</taxon>
        <taxon>Sphingomonas</taxon>
    </lineage>
</organism>
<keyword evidence="3" id="KW-1185">Reference proteome</keyword>
<feature type="transmembrane region" description="Helical" evidence="1">
    <location>
        <begin position="208"/>
        <end position="228"/>
    </location>
</feature>
<reference evidence="2" key="1">
    <citation type="submission" date="2018-07" db="EMBL/GenBank/DDBJ databases">
        <title>Complete genome sequence of Sphingomonas bisphenolicum strain AO1, a bisphenol A degradative bacterium isolated from Japanese farm field.</title>
        <authorList>
            <person name="Murakami M."/>
            <person name="Koh M."/>
            <person name="Koba S."/>
            <person name="Matsumura Y."/>
        </authorList>
    </citation>
    <scope>NUCLEOTIDE SEQUENCE</scope>
    <source>
        <strain evidence="2">AO1</strain>
    </source>
</reference>
<name>A0ABM7G9C4_9SPHN</name>
<proteinExistence type="predicted"/>
<evidence type="ECO:0000256" key="1">
    <source>
        <dbReference type="SAM" id="Phobius"/>
    </source>
</evidence>
<dbReference type="Proteomes" id="UP001059971">
    <property type="component" value="Chromosome 1"/>
</dbReference>
<feature type="transmembrane region" description="Helical" evidence="1">
    <location>
        <begin position="255"/>
        <end position="277"/>
    </location>
</feature>
<dbReference type="EMBL" id="AP018817">
    <property type="protein sequence ID" value="BBF71450.1"/>
    <property type="molecule type" value="Genomic_DNA"/>
</dbReference>
<gene>
    <name evidence="2" type="ORF">SBA_ch1_36500</name>
</gene>
<keyword evidence="1" id="KW-0812">Transmembrane</keyword>
<sequence>MLRKFSRTVTTPITISPEFFRGLRRVMAEMQALSVSAIRTYSGVTEEEFNRAAGTDQVGFSEDRGAKIREARMLIADFEGGSYSLAFANGSTIETNDLDQVELLLATEHSIPTEFAFSHGKHGVLRLRINIGKFLLKVITYDIEGTDVHVNHMRTMLDNLISGSKTDYPFFFSKWHSRIFGVVLFCVFVASFMLCVYFTKSGTSSRKIYANLFPIYLCIMPLAIFFITDKYAKLFPSLKFDYGRSSKDASEARTVLLWVLGVVLIPVVLGIAIPLLLPTPSPAAKAETK</sequence>
<protein>
    <submittedName>
        <fullName evidence="2">Uncharacterized protein</fullName>
    </submittedName>
</protein>
<feature type="transmembrane region" description="Helical" evidence="1">
    <location>
        <begin position="179"/>
        <end position="199"/>
    </location>
</feature>
<evidence type="ECO:0000313" key="2">
    <source>
        <dbReference type="EMBL" id="BBF71450.1"/>
    </source>
</evidence>
<accession>A0ABM7G9C4</accession>
<evidence type="ECO:0000313" key="3">
    <source>
        <dbReference type="Proteomes" id="UP001059971"/>
    </source>
</evidence>
<keyword evidence="1" id="KW-1133">Transmembrane helix</keyword>
<keyword evidence="1" id="KW-0472">Membrane</keyword>